<evidence type="ECO:0000313" key="15">
    <source>
        <dbReference type="Proteomes" id="UP001634394"/>
    </source>
</evidence>
<dbReference type="InterPro" id="IPR003591">
    <property type="entry name" value="Leu-rich_rpt_typical-subtyp"/>
</dbReference>
<evidence type="ECO:0000256" key="12">
    <source>
        <dbReference type="SAM" id="SignalP"/>
    </source>
</evidence>
<dbReference type="SMART" id="SM00369">
    <property type="entry name" value="LRR_TYP"/>
    <property type="match status" value="6"/>
</dbReference>
<dbReference type="EMBL" id="JBJQND010000016">
    <property type="protein sequence ID" value="KAL3848113.1"/>
    <property type="molecule type" value="Genomic_DNA"/>
</dbReference>
<proteinExistence type="inferred from homology"/>
<evidence type="ECO:0000256" key="5">
    <source>
        <dbReference type="ARBA" id="ARBA00022729"/>
    </source>
</evidence>
<feature type="transmembrane region" description="Helical" evidence="11">
    <location>
        <begin position="388"/>
        <end position="412"/>
    </location>
</feature>
<dbReference type="InterPro" id="IPR032675">
    <property type="entry name" value="LRR_dom_sf"/>
</dbReference>
<dbReference type="AlphaFoldDB" id="A0ABD3UI41"/>
<feature type="chain" id="PRO_5044872633" description="TIR domain-containing protein" evidence="12">
    <location>
        <begin position="25"/>
        <end position="587"/>
    </location>
</feature>
<dbReference type="GO" id="GO:0016020">
    <property type="term" value="C:membrane"/>
    <property type="evidence" value="ECO:0007669"/>
    <property type="project" value="UniProtKB-SubCell"/>
</dbReference>
<dbReference type="Gene3D" id="3.80.10.10">
    <property type="entry name" value="Ribonuclease Inhibitor"/>
    <property type="match status" value="2"/>
</dbReference>
<keyword evidence="6" id="KW-0677">Repeat</keyword>
<evidence type="ECO:0000313" key="14">
    <source>
        <dbReference type="EMBL" id="KAL3848113.1"/>
    </source>
</evidence>
<comment type="similarity">
    <text evidence="2">Belongs to the Toll-like receptor family.</text>
</comment>
<dbReference type="InterPro" id="IPR001611">
    <property type="entry name" value="Leu-rich_rpt"/>
</dbReference>
<dbReference type="SMART" id="SM00255">
    <property type="entry name" value="TIR"/>
    <property type="match status" value="1"/>
</dbReference>
<evidence type="ECO:0000256" key="2">
    <source>
        <dbReference type="ARBA" id="ARBA00009634"/>
    </source>
</evidence>
<gene>
    <name evidence="14" type="ORF">ACJMK2_018992</name>
</gene>
<evidence type="ECO:0000256" key="7">
    <source>
        <dbReference type="ARBA" id="ARBA00022989"/>
    </source>
</evidence>
<dbReference type="PROSITE" id="PS50104">
    <property type="entry name" value="TIR"/>
    <property type="match status" value="1"/>
</dbReference>
<dbReference type="Proteomes" id="UP001634394">
    <property type="component" value="Unassembled WGS sequence"/>
</dbReference>
<dbReference type="PANTHER" id="PTHR24365:SF541">
    <property type="entry name" value="PROTEIN TOLL-RELATED"/>
    <property type="match status" value="1"/>
</dbReference>
<dbReference type="PANTHER" id="PTHR24365">
    <property type="entry name" value="TOLL-LIKE RECEPTOR"/>
    <property type="match status" value="1"/>
</dbReference>
<name>A0ABD3UI41_SINWO</name>
<keyword evidence="8 11" id="KW-0472">Membrane</keyword>
<dbReference type="Pfam" id="PF13855">
    <property type="entry name" value="LRR_8"/>
    <property type="match status" value="3"/>
</dbReference>
<keyword evidence="7 11" id="KW-1133">Transmembrane helix</keyword>
<evidence type="ECO:0000256" key="1">
    <source>
        <dbReference type="ARBA" id="ARBA00004167"/>
    </source>
</evidence>
<keyword evidence="5 12" id="KW-0732">Signal</keyword>
<accession>A0ABD3UI41</accession>
<evidence type="ECO:0000256" key="11">
    <source>
        <dbReference type="SAM" id="Phobius"/>
    </source>
</evidence>
<evidence type="ECO:0000259" key="13">
    <source>
        <dbReference type="PROSITE" id="PS50104"/>
    </source>
</evidence>
<keyword evidence="3" id="KW-0433">Leucine-rich repeat</keyword>
<keyword evidence="9" id="KW-0675">Receptor</keyword>
<protein>
    <recommendedName>
        <fullName evidence="13">TIR domain-containing protein</fullName>
    </recommendedName>
</protein>
<keyword evidence="10" id="KW-0325">Glycoprotein</keyword>
<evidence type="ECO:0000256" key="4">
    <source>
        <dbReference type="ARBA" id="ARBA00022692"/>
    </source>
</evidence>
<dbReference type="InterPro" id="IPR000157">
    <property type="entry name" value="TIR_dom"/>
</dbReference>
<keyword evidence="15" id="KW-1185">Reference proteome</keyword>
<dbReference type="Gene3D" id="3.40.50.10140">
    <property type="entry name" value="Toll/interleukin-1 receptor homology (TIR) domain"/>
    <property type="match status" value="1"/>
</dbReference>
<organism evidence="14 15">
    <name type="scientific">Sinanodonta woodiana</name>
    <name type="common">Chinese pond mussel</name>
    <name type="synonym">Anodonta woodiana</name>
    <dbReference type="NCBI Taxonomy" id="1069815"/>
    <lineage>
        <taxon>Eukaryota</taxon>
        <taxon>Metazoa</taxon>
        <taxon>Spiralia</taxon>
        <taxon>Lophotrochozoa</taxon>
        <taxon>Mollusca</taxon>
        <taxon>Bivalvia</taxon>
        <taxon>Autobranchia</taxon>
        <taxon>Heteroconchia</taxon>
        <taxon>Palaeoheterodonta</taxon>
        <taxon>Unionida</taxon>
        <taxon>Unionoidea</taxon>
        <taxon>Unionidae</taxon>
        <taxon>Unioninae</taxon>
        <taxon>Sinanodonta</taxon>
    </lineage>
</organism>
<comment type="subcellular location">
    <subcellularLocation>
        <location evidence="1">Membrane</location>
        <topology evidence="1">Single-pass membrane protein</topology>
    </subcellularLocation>
</comment>
<evidence type="ECO:0000256" key="8">
    <source>
        <dbReference type="ARBA" id="ARBA00023136"/>
    </source>
</evidence>
<feature type="signal peptide" evidence="12">
    <location>
        <begin position="1"/>
        <end position="24"/>
    </location>
</feature>
<keyword evidence="4 11" id="KW-0812">Transmembrane</keyword>
<evidence type="ECO:0000256" key="3">
    <source>
        <dbReference type="ARBA" id="ARBA00022614"/>
    </source>
</evidence>
<dbReference type="InterPro" id="IPR035897">
    <property type="entry name" value="Toll_tir_struct_dom_sf"/>
</dbReference>
<dbReference type="SUPFAM" id="SSF52200">
    <property type="entry name" value="Toll/Interleukin receptor TIR domain"/>
    <property type="match status" value="1"/>
</dbReference>
<sequence length="587" mass="67721">MMAVCWLSVLILTAMFANYQTTTSDSSCKKFHAKKCKCKEDMKQRPMFQCSHLGLTEVPELPKTTFFLNLCHNKLEILRNGSFSNFSQLLTLLVAYNYIQVIELDAFRGLENLTQLVLDFNSLPLSAKIFQKGVFLPLTRISYLSMRNSNKAMKHNFKHDLIQFRSLNTSLHTLDASNITSVKWTRHIVGLNNLKILDLSYNLCTNIDKHFFANFNTLETLLIGHNLLGSLIMKDVKGKLLRNLHFVKKLDISHNSISFIPSKFFQGLSSLEIVDVSKNFLQTADFEIDHMKKLSQLDFRENLLTSIPANMLRHLHDIDSNNISIYLENNPLKCVCDDLDFLNWIVNEKNRITFANVEKTNCKFNGISRSIRDIKLVINALDKHCANYTIIISIASLSFAIFIIITITGLIYRNRWKLRYFYYMTKSRYRGYTSLNEHDSENYQYHAFLSYAESNLRLVKFTLLAKLEAEGLHVCIHHRDFMPGQPISANIAHAIHCSRRTVVLLDDDYLSSYWCMYELNMVRMESIYSRRGENILVLVLNEGIDKCKLPLELMDIIHSNTYIELPQDPQVIDASGICGRIKDAILG</sequence>
<evidence type="ECO:0000256" key="9">
    <source>
        <dbReference type="ARBA" id="ARBA00023170"/>
    </source>
</evidence>
<dbReference type="Pfam" id="PF13676">
    <property type="entry name" value="TIR_2"/>
    <property type="match status" value="1"/>
</dbReference>
<evidence type="ECO:0000256" key="10">
    <source>
        <dbReference type="ARBA" id="ARBA00023180"/>
    </source>
</evidence>
<comment type="caution">
    <text evidence="14">The sequence shown here is derived from an EMBL/GenBank/DDBJ whole genome shotgun (WGS) entry which is preliminary data.</text>
</comment>
<dbReference type="SUPFAM" id="SSF52058">
    <property type="entry name" value="L domain-like"/>
    <property type="match status" value="1"/>
</dbReference>
<feature type="domain" description="TIR" evidence="13">
    <location>
        <begin position="443"/>
        <end position="587"/>
    </location>
</feature>
<evidence type="ECO:0000256" key="6">
    <source>
        <dbReference type="ARBA" id="ARBA00022737"/>
    </source>
</evidence>
<reference evidence="14 15" key="1">
    <citation type="submission" date="2024-11" db="EMBL/GenBank/DDBJ databases">
        <title>Chromosome-level genome assembly of the freshwater bivalve Anodonta woodiana.</title>
        <authorList>
            <person name="Chen X."/>
        </authorList>
    </citation>
    <scope>NUCLEOTIDE SEQUENCE [LARGE SCALE GENOMIC DNA]</scope>
    <source>
        <strain evidence="14">MN2024</strain>
        <tissue evidence="14">Gills</tissue>
    </source>
</reference>